<keyword evidence="2" id="KW-0175">Coiled coil</keyword>
<reference evidence="4 5" key="1">
    <citation type="journal article" date="2014" name="Front. Genet.">
        <title>Genome and metabolic network of "Candidatus Phaeomarinobacter ectocarpi" Ec32, a new candidate genus of Alphaproteobacteria frequently associated with brown algae.</title>
        <authorList>
            <person name="Dittami S.M."/>
            <person name="Barbeyron T."/>
            <person name="Boyen C."/>
            <person name="Cambefort J."/>
            <person name="Collet G."/>
            <person name="Delage L."/>
            <person name="Gobet A."/>
            <person name="Groisillier A."/>
            <person name="Leblanc C."/>
            <person name="Michel G."/>
            <person name="Scornet D."/>
            <person name="Siegel A."/>
            <person name="Tapia J.E."/>
            <person name="Tonon T."/>
        </authorList>
    </citation>
    <scope>NUCLEOTIDE SEQUENCE [LARGE SCALE GENOMIC DNA]</scope>
    <source>
        <strain evidence="4 5">Ec32</strain>
    </source>
</reference>
<feature type="coiled-coil region" evidence="2">
    <location>
        <begin position="1481"/>
        <end position="1520"/>
    </location>
</feature>
<evidence type="ECO:0000256" key="1">
    <source>
        <dbReference type="ARBA" id="ARBA00022612"/>
    </source>
</evidence>
<accession>X5MMY3</accession>
<evidence type="ECO:0000313" key="4">
    <source>
        <dbReference type="EMBL" id="CDO60805.1"/>
    </source>
</evidence>
<dbReference type="NCBIfam" id="TIGR01760">
    <property type="entry name" value="tape_meas_TP901"/>
    <property type="match status" value="1"/>
</dbReference>
<dbReference type="PANTHER" id="PTHR37813:SF1">
    <property type="entry name" value="FELS-2 PROPHAGE PROTEIN"/>
    <property type="match status" value="1"/>
</dbReference>
<dbReference type="Pfam" id="PF10145">
    <property type="entry name" value="PhageMin_Tail"/>
    <property type="match status" value="1"/>
</dbReference>
<evidence type="ECO:0000256" key="2">
    <source>
        <dbReference type="SAM" id="Coils"/>
    </source>
</evidence>
<dbReference type="RefSeq" id="WP_052534618.1">
    <property type="nucleotide sequence ID" value="NZ_HG966617.1"/>
</dbReference>
<dbReference type="STRING" id="1458461.BN1012_Phect2592"/>
<proteinExistence type="predicted"/>
<organism evidence="4 5">
    <name type="scientific">Candidatus Phaeomarinibacter ectocarpi</name>
    <dbReference type="NCBI Taxonomy" id="1458461"/>
    <lineage>
        <taxon>Bacteria</taxon>
        <taxon>Pseudomonadati</taxon>
        <taxon>Pseudomonadota</taxon>
        <taxon>Alphaproteobacteria</taxon>
        <taxon>Hyphomicrobiales</taxon>
        <taxon>Parvibaculaceae</taxon>
        <taxon>Candidatus Phaeomarinibacter</taxon>
    </lineage>
</organism>
<keyword evidence="1" id="KW-1188">Viral release from host cell</keyword>
<keyword evidence="5" id="KW-1185">Reference proteome</keyword>
<dbReference type="EMBL" id="HG966617">
    <property type="protein sequence ID" value="CDO60805.1"/>
    <property type="molecule type" value="Genomic_DNA"/>
</dbReference>
<dbReference type="InterPro" id="IPR010090">
    <property type="entry name" value="Phage_tape_meas"/>
</dbReference>
<dbReference type="HOGENOM" id="CLU_241094_0_0_5"/>
<name>X5MMY3_9HYPH</name>
<evidence type="ECO:0000259" key="3">
    <source>
        <dbReference type="Pfam" id="PF10145"/>
    </source>
</evidence>
<protein>
    <submittedName>
        <fullName evidence="4">PE family protein</fullName>
    </submittedName>
</protein>
<dbReference type="Proteomes" id="UP000032160">
    <property type="component" value="Chromosome I"/>
</dbReference>
<dbReference type="OrthoDB" id="7365668at2"/>
<evidence type="ECO:0000313" key="5">
    <source>
        <dbReference type="Proteomes" id="UP000032160"/>
    </source>
</evidence>
<feature type="domain" description="Phage tail tape measure protein" evidence="3">
    <location>
        <begin position="132"/>
        <end position="302"/>
    </location>
</feature>
<dbReference type="PANTHER" id="PTHR37813">
    <property type="entry name" value="FELS-2 PROPHAGE PROTEIN"/>
    <property type="match status" value="1"/>
</dbReference>
<sequence>MTDRVISLTVQVQDDGSVRVLNQLEDASDGVGRAAKSSTVEQKKLNQETKAFGPASKEAREGAVRLKTALQLIGAAAIAVVFRDARQEFLRFGDGLVEVSTLLDDTNVLPQLAEDVDRLAVRYGQLPINQIKATYAILSAGAKDAAEASAVLESSSKLAVGGLTEVDTAADGLTSTLNAYELGAEQASMVSDMFFATMREGKTTIGEISASIGNVATTAAQLGVPLSELLAGTAALTKTGLSTSVSFNGLRAVLAAILKPSQEATDLASELGLSFNAAALKSKGLAGFLEDVAEKTGGASEQLALLFGGVEAIGPAMALAGSQSESFAQILRSIENSAGEADKAVLKVSDSSGHLSRQFEAAMAVIKRGVGEGIVRGMTPAIESVVGNFDDLAESSQRMGFVFGEALALVSEAAGLLVDNIHLVEAAVGGLIALQLVRWLGSVALSFRAAHVAAGGFFALLAANPVGAVATAAGLLVSAYILLSDETETARSAQFEYNQELETARGRLESLATAEQKAALAIAERTVRMRESSLAVAEIKVDQLEPGDDPRQALARLERTRDGVQGARLELAALYAEIDAGVAAASNAANDSTSTTTTTLLKGLDEDAQSLLESLDKVGAGVSSYREGLSALDAALATNSINQAEYNLLLVELEERLRDTLGNEPANAVRAWADATDDLNDRQLVLNNLEAALAQRTGRRIEQLAILRDGMAEELRLAGLSEEQRQVELVTRDLLNAAKAAGLELTEAQARAEARAHVGRLEDLKEEQAARDANQELLRRFTGEIERGFKDAFKTAFKEGEGGFEGLMKSFEDLFLDMLAELAFQALATPIIVPIVQELGGVLGVSNSGISQVLGQAGFGGGGGSGGGLSSIFDIFSGGGSGLTQSFGGVSDFIFGSTGQSLGLSSLGAGGIGPAAPTTFGSALGRLGSPAGAAGGFAGNFLGNAIFGDRGAGADIGGSIGAIAGSFIPIPFVGTAVGALLGNFIGGLFGNKGGGDPIGHTNVGVSGGRLTVGSTGVDNGADGSVTQNAASQAAQFVNQIADQLGLQVINNQGAEHIGQGNVSGAQSAEEFIERFFQNAASNLKSDSDAVNRALAQGGSVEQLITKITEIRELEQILAALNFDDSTKGLTQTELAVKNLTEEMDTLRDRAIAVGLAIDAIDEFEAKTLESFRNDFDESTFDSILAATDPLRAAWEKLMDNQELRLRDALLLEADLAAVEHLNLLERSAFVAQLADAERERLNELLGLSDDLAYQIGANRSTLSLLAQEQGRAAQSAAAEARQLAESLRSFAVSSREAIFALRVGSSSPLSPQNQRTELFDRLQSLASDAFENGNVSALQALPQVAGQFIDASRAYFADSELFQADFDFVSTLLEQAAAVADAQADASDTEADVLEQQLDLLSEILVALQSNSPDATLLEAQLAELSALTGEATPLYAALAELVSLTSSDNASAIEAEAARLASERLSAIEIASEARIAEAQAEADRRIAAAEADAAAARAQAAAAEAAAAEAAKQRAADKVFERLETALSAYENARGEDRYLSGVIGTEYVASARAAQRLDPERFAEYGLQGFSTGGMVLGAGTSTSDSIPARLSNGEYVIRAAAVEQYGSQFLDAVNGGTLGSAGGGNIDAGLQAIAARLERLEGAVLASGDGTIGAIEAGNATREDMRRANEQTNMVLRRNSGRRAAGGLS</sequence>
<gene>
    <name evidence="4" type="ORF">BN1012_Phect2592</name>
</gene>
<dbReference type="KEGG" id="pect:BN1012_Phect2592"/>